<feature type="domain" description="Endonuclease/exonuclease/phosphatase" evidence="1">
    <location>
        <begin position="239"/>
        <end position="480"/>
    </location>
</feature>
<evidence type="ECO:0008006" key="4">
    <source>
        <dbReference type="Google" id="ProtNLM"/>
    </source>
</evidence>
<dbReference type="Gene3D" id="3.60.10.10">
    <property type="entry name" value="Endonuclease/exonuclease/phosphatase"/>
    <property type="match status" value="1"/>
</dbReference>
<dbReference type="AlphaFoldDB" id="A0A3B1CZW6"/>
<dbReference type="NCBIfam" id="TIGR04183">
    <property type="entry name" value="Por_Secre_tail"/>
    <property type="match status" value="1"/>
</dbReference>
<dbReference type="Gene3D" id="2.60.40.4070">
    <property type="match status" value="1"/>
</dbReference>
<reference evidence="3" key="1">
    <citation type="submission" date="2018-06" db="EMBL/GenBank/DDBJ databases">
        <authorList>
            <person name="Zhirakovskaya E."/>
        </authorList>
    </citation>
    <scope>NUCLEOTIDE SEQUENCE</scope>
</reference>
<protein>
    <recommendedName>
        <fullName evidence="4">Endonuclease/exonuclease/phosphatase domain-containing protein</fullName>
    </recommendedName>
</protein>
<dbReference type="GO" id="GO:0003824">
    <property type="term" value="F:catalytic activity"/>
    <property type="evidence" value="ECO:0007669"/>
    <property type="project" value="InterPro"/>
</dbReference>
<gene>
    <name evidence="3" type="ORF">MNBD_IGNAVI01-978</name>
</gene>
<dbReference type="InterPro" id="IPR036691">
    <property type="entry name" value="Endo/exonu/phosph_ase_sf"/>
</dbReference>
<proteinExistence type="predicted"/>
<organism evidence="3">
    <name type="scientific">hydrothermal vent metagenome</name>
    <dbReference type="NCBI Taxonomy" id="652676"/>
    <lineage>
        <taxon>unclassified sequences</taxon>
        <taxon>metagenomes</taxon>
        <taxon>ecological metagenomes</taxon>
    </lineage>
</organism>
<accession>A0A3B1CZW6</accession>
<dbReference type="InterPro" id="IPR026444">
    <property type="entry name" value="Secre_tail"/>
</dbReference>
<dbReference type="Pfam" id="PF03372">
    <property type="entry name" value="Exo_endo_phos"/>
    <property type="match status" value="1"/>
</dbReference>
<evidence type="ECO:0000313" key="3">
    <source>
        <dbReference type="EMBL" id="VAX29494.1"/>
    </source>
</evidence>
<sequence>MILVKRKLLPYLLGLFLVLGLNNNISSQSFRIMLDEDYSDWESISPLYGDDTGDASGIDFQTLKATNYNGYLFFYLKIGSEINLQDNNSITLYLDTDNDPSTGLPVKGIGAELEYTFGARSGKFWDGNSSYTISHADIGLVSIPTVTSSVFEIMIDTTAVINGKKLFTGTEIKIAFVDKITGGDEIPNGNVEPIFVFASKEPQIEINYSIEKLNDDWIRVISYNSERDNLFDPTLKESYSRIFKALDPTIIGFQELYDHTAQQAAALIEEFLPTSEGEQWYSAKQGSDIIVVSKYPIEQSFFIEGNGAFLINLQERYGEDLLFVDAHTPCCAKNDGRQKEIDAFMAFIRDAKEEGGELTLENKTPIIIVGDMNMVGYKQQQTTLITGDIINTSIYGEKFLPDWDSTYLMDSKSPATHMPATFTWYDMGSSFAPGRLDYVVFTNSVIKLKNNFVLFTNALPEDSLTKYNLLYNDATRASDHLPHIVDFDFNTVVSVERFSEEAIPTNFELYQNYPNPFNPSTTIKYQISSSSVMLNSIQHLDDKVNVSLKVFDILGREIATLVNEQQQPGVYQVQFNADEFPSGIYYYQLRAGSFQQSKKMIILK</sequence>
<dbReference type="InterPro" id="IPR005135">
    <property type="entry name" value="Endo/exonuclease/phosphatase"/>
</dbReference>
<dbReference type="Pfam" id="PF18962">
    <property type="entry name" value="Por_Secre_tail"/>
    <property type="match status" value="1"/>
</dbReference>
<evidence type="ECO:0000259" key="2">
    <source>
        <dbReference type="Pfam" id="PF18962"/>
    </source>
</evidence>
<dbReference type="EMBL" id="UOGD01000453">
    <property type="protein sequence ID" value="VAX29494.1"/>
    <property type="molecule type" value="Genomic_DNA"/>
</dbReference>
<name>A0A3B1CZW6_9ZZZZ</name>
<dbReference type="SUPFAM" id="SSF56219">
    <property type="entry name" value="DNase I-like"/>
    <property type="match status" value="1"/>
</dbReference>
<evidence type="ECO:0000259" key="1">
    <source>
        <dbReference type="Pfam" id="PF03372"/>
    </source>
</evidence>
<feature type="domain" description="Secretion system C-terminal sorting" evidence="2">
    <location>
        <begin position="513"/>
        <end position="602"/>
    </location>
</feature>